<accession>A0ABX2KJH9</accession>
<sequence length="96" mass="9670">MNTMISLVGIEGRHVVAVMEDAAGIPRAVECRIAADGTMATAEAPIDIDATIEEAKLVLAGKAPPGPVTAQFRRFAVALLGTAGILNTAVGGDNAG</sequence>
<evidence type="ECO:0000313" key="1">
    <source>
        <dbReference type="EMBL" id="NUB03765.1"/>
    </source>
</evidence>
<protein>
    <submittedName>
        <fullName evidence="1">Uncharacterized protein</fullName>
    </submittedName>
</protein>
<dbReference type="RefSeq" id="WP_174474635.1">
    <property type="nucleotide sequence ID" value="NZ_JAGINN010000033.1"/>
</dbReference>
<comment type="caution">
    <text evidence="1">The sequence shown here is derived from an EMBL/GenBank/DDBJ whole genome shotgun (WGS) entry which is preliminary data.</text>
</comment>
<evidence type="ECO:0000313" key="2">
    <source>
        <dbReference type="Proteomes" id="UP000605086"/>
    </source>
</evidence>
<gene>
    <name evidence="1" type="ORF">GBZ48_31615</name>
</gene>
<keyword evidence="2" id="KW-1185">Reference proteome</keyword>
<dbReference type="Proteomes" id="UP000605086">
    <property type="component" value="Unassembled WGS sequence"/>
</dbReference>
<name>A0ABX2KJH9_9PROT</name>
<organism evidence="1 2">
    <name type="scientific">Azospirillum melinis</name>
    <dbReference type="NCBI Taxonomy" id="328839"/>
    <lineage>
        <taxon>Bacteria</taxon>
        <taxon>Pseudomonadati</taxon>
        <taxon>Pseudomonadota</taxon>
        <taxon>Alphaproteobacteria</taxon>
        <taxon>Rhodospirillales</taxon>
        <taxon>Azospirillaceae</taxon>
        <taxon>Azospirillum</taxon>
    </lineage>
</organism>
<proteinExistence type="predicted"/>
<dbReference type="EMBL" id="WHOS01000073">
    <property type="protein sequence ID" value="NUB03765.1"/>
    <property type="molecule type" value="Genomic_DNA"/>
</dbReference>
<reference evidence="1 2" key="1">
    <citation type="submission" date="2019-10" db="EMBL/GenBank/DDBJ databases">
        <title>Genome sequence of Azospirillum melinis.</title>
        <authorList>
            <person name="Ambrosini A."/>
            <person name="Sant'Anna F.H."/>
            <person name="Cassan F.D."/>
            <person name="Souza E.M."/>
            <person name="Passaglia L.M.P."/>
        </authorList>
    </citation>
    <scope>NUCLEOTIDE SEQUENCE [LARGE SCALE GENOMIC DNA]</scope>
    <source>
        <strain evidence="1 2">TMCY0552</strain>
    </source>
</reference>